<dbReference type="Pfam" id="PF00251">
    <property type="entry name" value="Glyco_hydro_32N"/>
    <property type="match status" value="1"/>
</dbReference>
<feature type="domain" description="Glycosyl hydrolase family 32 C-terminal" evidence="11">
    <location>
        <begin position="382"/>
        <end position="516"/>
    </location>
</feature>
<dbReference type="InterPro" id="IPR013189">
    <property type="entry name" value="Glyco_hydro_32_C"/>
</dbReference>
<dbReference type="InterPro" id="IPR013148">
    <property type="entry name" value="Glyco_hydro_32_N"/>
</dbReference>
<dbReference type="InterPro" id="IPR013320">
    <property type="entry name" value="ConA-like_dom_sf"/>
</dbReference>
<dbReference type="Pfam" id="PF08244">
    <property type="entry name" value="Glyco_hydro_32C"/>
    <property type="match status" value="1"/>
</dbReference>
<evidence type="ECO:0000256" key="5">
    <source>
        <dbReference type="ARBA" id="ARBA00022801"/>
    </source>
</evidence>
<name>A0A1M7YDH4_9FIRM</name>
<dbReference type="RefSeq" id="WP_242952376.1">
    <property type="nucleotide sequence ID" value="NZ_FRFD01000008.1"/>
</dbReference>
<dbReference type="STRING" id="1121345.SAMN02745217_02850"/>
<dbReference type="UniPathway" id="UPA00238"/>
<gene>
    <name evidence="12" type="ORF">SAMN02745217_02850</name>
</gene>
<dbReference type="GO" id="GO:0005985">
    <property type="term" value="P:sucrose metabolic process"/>
    <property type="evidence" value="ECO:0007669"/>
    <property type="project" value="UniProtKB-UniPathway"/>
</dbReference>
<comment type="catalytic activity">
    <reaction evidence="8">
        <text>Hydrolysis of terminal non-reducing beta-D-fructofuranoside residues in beta-D-fructofuranosides.</text>
        <dbReference type="EC" id="3.2.1.26"/>
    </reaction>
</comment>
<sequence length="539" mass="62046">MIHKRERANSSAGTPGPPNYECLAERMYKLLPFMIREDNGMNLTGKNLLEEAREYEKMAAMKTEHCPRPSFHATPPTGWMNDPNGFSLYKGEHHLFFQYHPYDIHWGPMHWGHIKTEDFIRWEMLPAALAPDKGYDYKGCFSGTAMEKDGKHILMYTGVYEEQAGSNKKEVAQVQCIAIGDGINYEKLSANPVIDSSQLEEGFSKTDFRDPKIWEKDGIFYSLAANRSEDGSGQLLLYKSENLRQWKPCSVLLKCGSEFGRMWECPDFFELEDKAVIVVSPQDMKAKELEFHSGNGNMYFTGNFNPSDYTFQRESYGVLDYGLDFYAPQTLKAKDGRRILIAWMQTWDNYMTPDYFTWSGMMTIPRELTLKDGRMYQNPVRELENYRSKEVVYRNIRLQGITKLEGISGREIDLTLEFLNSDYRGFQLEFAAGGDEYTALHYEPVGGILTFDRKYSGIRRDAICERQISAKGEGLKIRIILDKYSAEVFVNDGEKVMTSIFFTSLEAKDIRFLADGCVYMNIVKYDIMVSGEKAYGIYK</sequence>
<comment type="pathway">
    <text evidence="1 9">Glycan biosynthesis; sucrose metabolism.</text>
</comment>
<comment type="function">
    <text evidence="9">Enables the bacterium to metabolize sucrose as a sole carbon source.</text>
</comment>
<protein>
    <recommendedName>
        <fullName evidence="4 8">Sucrose-6-phosphate hydrolase</fullName>
        <ecNumber evidence="3 8">3.2.1.26</ecNumber>
    </recommendedName>
    <alternativeName>
        <fullName evidence="7 9">Invertase</fullName>
    </alternativeName>
</protein>
<keyword evidence="5 8" id="KW-0378">Hydrolase</keyword>
<comment type="similarity">
    <text evidence="2 8">Belongs to the glycosyl hydrolase 32 family.</text>
</comment>
<dbReference type="GO" id="GO:0004564">
    <property type="term" value="F:beta-fructofuranosidase activity"/>
    <property type="evidence" value="ECO:0007669"/>
    <property type="project" value="UniProtKB-EC"/>
</dbReference>
<evidence type="ECO:0000259" key="11">
    <source>
        <dbReference type="Pfam" id="PF08244"/>
    </source>
</evidence>
<evidence type="ECO:0000259" key="10">
    <source>
        <dbReference type="Pfam" id="PF00251"/>
    </source>
</evidence>
<evidence type="ECO:0000256" key="3">
    <source>
        <dbReference type="ARBA" id="ARBA00012758"/>
    </source>
</evidence>
<dbReference type="Gene3D" id="2.115.10.20">
    <property type="entry name" value="Glycosyl hydrolase domain, family 43"/>
    <property type="match status" value="1"/>
</dbReference>
<dbReference type="InterPro" id="IPR001362">
    <property type="entry name" value="Glyco_hydro_32"/>
</dbReference>
<dbReference type="AlphaFoldDB" id="A0A1M7YDH4"/>
<dbReference type="SUPFAM" id="SSF49899">
    <property type="entry name" value="Concanavalin A-like lectins/glucanases"/>
    <property type="match status" value="1"/>
</dbReference>
<dbReference type="SUPFAM" id="SSF75005">
    <property type="entry name" value="Arabinanase/levansucrase/invertase"/>
    <property type="match status" value="1"/>
</dbReference>
<evidence type="ECO:0000256" key="6">
    <source>
        <dbReference type="ARBA" id="ARBA00023295"/>
    </source>
</evidence>
<evidence type="ECO:0000256" key="1">
    <source>
        <dbReference type="ARBA" id="ARBA00004914"/>
    </source>
</evidence>
<reference evidence="12 13" key="1">
    <citation type="submission" date="2016-12" db="EMBL/GenBank/DDBJ databases">
        <authorList>
            <person name="Song W.-J."/>
            <person name="Kurnit D.M."/>
        </authorList>
    </citation>
    <scope>NUCLEOTIDE SEQUENCE [LARGE SCALE GENOMIC DNA]</scope>
    <source>
        <strain evidence="12 13">DSM 12503</strain>
    </source>
</reference>
<keyword evidence="9" id="KW-0119">Carbohydrate metabolism</keyword>
<evidence type="ECO:0000256" key="4">
    <source>
        <dbReference type="ARBA" id="ARBA00019623"/>
    </source>
</evidence>
<evidence type="ECO:0000313" key="12">
    <source>
        <dbReference type="EMBL" id="SHO50684.1"/>
    </source>
</evidence>
<dbReference type="InterPro" id="IPR006232">
    <property type="entry name" value="Suc6P_hydrolase"/>
</dbReference>
<proteinExistence type="inferred from homology"/>
<organism evidence="12 13">
    <name type="scientific">Anaerocolumna xylanovorans DSM 12503</name>
    <dbReference type="NCBI Taxonomy" id="1121345"/>
    <lineage>
        <taxon>Bacteria</taxon>
        <taxon>Bacillati</taxon>
        <taxon>Bacillota</taxon>
        <taxon>Clostridia</taxon>
        <taxon>Lachnospirales</taxon>
        <taxon>Lachnospiraceae</taxon>
        <taxon>Anaerocolumna</taxon>
    </lineage>
</organism>
<keyword evidence="6 8" id="KW-0326">Glycosidase</keyword>
<evidence type="ECO:0000313" key="13">
    <source>
        <dbReference type="Proteomes" id="UP000184612"/>
    </source>
</evidence>
<evidence type="ECO:0000256" key="7">
    <source>
        <dbReference type="ARBA" id="ARBA00033367"/>
    </source>
</evidence>
<dbReference type="Proteomes" id="UP000184612">
    <property type="component" value="Unassembled WGS sequence"/>
</dbReference>
<dbReference type="InterPro" id="IPR051214">
    <property type="entry name" value="GH32_Enzymes"/>
</dbReference>
<dbReference type="NCBIfam" id="TIGR01322">
    <property type="entry name" value="scrB_fam"/>
    <property type="match status" value="1"/>
</dbReference>
<keyword evidence="9" id="KW-0963">Cytoplasm</keyword>
<dbReference type="GO" id="GO:0005737">
    <property type="term" value="C:cytoplasm"/>
    <property type="evidence" value="ECO:0007669"/>
    <property type="project" value="UniProtKB-SubCell"/>
</dbReference>
<dbReference type="PANTHER" id="PTHR43101">
    <property type="entry name" value="BETA-FRUCTOSIDASE"/>
    <property type="match status" value="1"/>
</dbReference>
<dbReference type="PROSITE" id="PS00609">
    <property type="entry name" value="GLYCOSYL_HYDROL_F32"/>
    <property type="match status" value="1"/>
</dbReference>
<dbReference type="SMART" id="SM00640">
    <property type="entry name" value="Glyco_32"/>
    <property type="match status" value="1"/>
</dbReference>
<dbReference type="InterPro" id="IPR018053">
    <property type="entry name" value="Glyco_hydro_32_AS"/>
</dbReference>
<dbReference type="InterPro" id="IPR023296">
    <property type="entry name" value="Glyco_hydro_beta-prop_sf"/>
</dbReference>
<evidence type="ECO:0000256" key="8">
    <source>
        <dbReference type="RuleBase" id="RU362110"/>
    </source>
</evidence>
<comment type="subcellular location">
    <subcellularLocation>
        <location evidence="9">Cytoplasm</location>
    </subcellularLocation>
</comment>
<keyword evidence="13" id="KW-1185">Reference proteome</keyword>
<evidence type="ECO:0000256" key="9">
    <source>
        <dbReference type="RuleBase" id="RU365015"/>
    </source>
</evidence>
<dbReference type="Gene3D" id="2.60.120.560">
    <property type="entry name" value="Exo-inulinase, domain 1"/>
    <property type="match status" value="1"/>
</dbReference>
<dbReference type="CDD" id="cd08996">
    <property type="entry name" value="GH32_FFase"/>
    <property type="match status" value="1"/>
</dbReference>
<accession>A0A1M7YDH4</accession>
<evidence type="ECO:0000256" key="2">
    <source>
        <dbReference type="ARBA" id="ARBA00009902"/>
    </source>
</evidence>
<dbReference type="PANTHER" id="PTHR43101:SF1">
    <property type="entry name" value="BETA-FRUCTOSIDASE"/>
    <property type="match status" value="1"/>
</dbReference>
<feature type="domain" description="Glycosyl hydrolase family 32 N-terminal" evidence="10">
    <location>
        <begin position="72"/>
        <end position="379"/>
    </location>
</feature>
<dbReference type="EMBL" id="FRFD01000008">
    <property type="protein sequence ID" value="SHO50684.1"/>
    <property type="molecule type" value="Genomic_DNA"/>
</dbReference>
<dbReference type="EC" id="3.2.1.26" evidence="3 8"/>